<evidence type="ECO:0008006" key="14">
    <source>
        <dbReference type="Google" id="ProtNLM"/>
    </source>
</evidence>
<evidence type="ECO:0000259" key="10">
    <source>
        <dbReference type="Pfam" id="PF02775"/>
    </source>
</evidence>
<dbReference type="InterPro" id="IPR011896">
    <property type="entry name" value="OFOB"/>
</dbReference>
<evidence type="ECO:0000256" key="5">
    <source>
        <dbReference type="ARBA" id="ARBA00022842"/>
    </source>
</evidence>
<dbReference type="Pfam" id="PF12367">
    <property type="entry name" value="PFO_beta_C"/>
    <property type="match status" value="1"/>
</dbReference>
<evidence type="ECO:0000259" key="11">
    <source>
        <dbReference type="Pfam" id="PF12367"/>
    </source>
</evidence>
<evidence type="ECO:0000313" key="12">
    <source>
        <dbReference type="EMBL" id="KKR34753.1"/>
    </source>
</evidence>
<evidence type="ECO:0000256" key="3">
    <source>
        <dbReference type="ARBA" id="ARBA00001966"/>
    </source>
</evidence>
<evidence type="ECO:0000256" key="9">
    <source>
        <dbReference type="ARBA" id="ARBA00023052"/>
    </source>
</evidence>
<dbReference type="EMBL" id="LBXR01000007">
    <property type="protein sequence ID" value="KKR34753.1"/>
    <property type="molecule type" value="Genomic_DNA"/>
</dbReference>
<dbReference type="Proteomes" id="UP000034855">
    <property type="component" value="Unassembled WGS sequence"/>
</dbReference>
<dbReference type="PATRIC" id="fig|1619037.3.peg.200"/>
<dbReference type="Gene3D" id="3.40.50.970">
    <property type="match status" value="1"/>
</dbReference>
<gene>
    <name evidence="12" type="ORF">UT67_C0007G0002</name>
</gene>
<comment type="cofactor">
    <cofactor evidence="1">
        <name>Mg(2+)</name>
        <dbReference type="ChEBI" id="CHEBI:18420"/>
    </cofactor>
</comment>
<feature type="domain" description="Thiamine pyrophosphate enzyme TPP-binding" evidence="10">
    <location>
        <begin position="48"/>
        <end position="195"/>
    </location>
</feature>
<evidence type="ECO:0000256" key="1">
    <source>
        <dbReference type="ARBA" id="ARBA00001946"/>
    </source>
</evidence>
<dbReference type="GO" id="GO:0045333">
    <property type="term" value="P:cellular respiration"/>
    <property type="evidence" value="ECO:0007669"/>
    <property type="project" value="UniProtKB-ARBA"/>
</dbReference>
<dbReference type="InterPro" id="IPR032686">
    <property type="entry name" value="PFO_beta_C"/>
</dbReference>
<dbReference type="SUPFAM" id="SSF52518">
    <property type="entry name" value="Thiamin diphosphate-binding fold (THDP-binding)"/>
    <property type="match status" value="1"/>
</dbReference>
<keyword evidence="5" id="KW-0460">Magnesium</keyword>
<dbReference type="GO" id="GO:0051536">
    <property type="term" value="F:iron-sulfur cluster binding"/>
    <property type="evidence" value="ECO:0007669"/>
    <property type="project" value="UniProtKB-KW"/>
</dbReference>
<dbReference type="AlphaFoldDB" id="A0A0G0Q3R8"/>
<dbReference type="InterPro" id="IPR011766">
    <property type="entry name" value="TPP_enzyme_TPP-bd"/>
</dbReference>
<proteinExistence type="predicted"/>
<dbReference type="GO" id="GO:0016625">
    <property type="term" value="F:oxidoreductase activity, acting on the aldehyde or oxo group of donors, iron-sulfur protein as acceptor"/>
    <property type="evidence" value="ECO:0007669"/>
    <property type="project" value="UniProtKB-ARBA"/>
</dbReference>
<comment type="cofactor">
    <cofactor evidence="3">
        <name>[4Fe-4S] cluster</name>
        <dbReference type="ChEBI" id="CHEBI:49883"/>
    </cofactor>
</comment>
<evidence type="ECO:0000256" key="6">
    <source>
        <dbReference type="ARBA" id="ARBA00023002"/>
    </source>
</evidence>
<dbReference type="Pfam" id="PF02775">
    <property type="entry name" value="TPP_enzyme_C"/>
    <property type="match status" value="1"/>
</dbReference>
<dbReference type="NCBIfam" id="TIGR02177">
    <property type="entry name" value="PorB_KorB"/>
    <property type="match status" value="1"/>
</dbReference>
<evidence type="ECO:0000313" key="13">
    <source>
        <dbReference type="Proteomes" id="UP000034855"/>
    </source>
</evidence>
<comment type="caution">
    <text evidence="12">The sequence shown here is derived from an EMBL/GenBank/DDBJ whole genome shotgun (WGS) entry which is preliminary data.</text>
</comment>
<keyword evidence="4" id="KW-0479">Metal-binding</keyword>
<accession>A0A0G0Q3R8</accession>
<dbReference type="PANTHER" id="PTHR48084">
    <property type="entry name" value="2-OXOGLUTARATE OXIDOREDUCTASE SUBUNIT KORB-RELATED"/>
    <property type="match status" value="1"/>
</dbReference>
<reference evidence="12 13" key="1">
    <citation type="journal article" date="2015" name="Nature">
        <title>rRNA introns, odd ribosomes, and small enigmatic genomes across a large radiation of phyla.</title>
        <authorList>
            <person name="Brown C.T."/>
            <person name="Hug L.A."/>
            <person name="Thomas B.C."/>
            <person name="Sharon I."/>
            <person name="Castelle C.J."/>
            <person name="Singh A."/>
            <person name="Wilkins M.J."/>
            <person name="Williams K.H."/>
            <person name="Banfield J.F."/>
        </authorList>
    </citation>
    <scope>NUCLEOTIDE SEQUENCE [LARGE SCALE GENOMIC DNA]</scope>
</reference>
<keyword evidence="7" id="KW-0408">Iron</keyword>
<protein>
    <recommendedName>
        <fullName evidence="14">2-oxoacid ferredoxin oxidoreductase</fullName>
    </recommendedName>
</protein>
<comment type="cofactor">
    <cofactor evidence="2">
        <name>thiamine diphosphate</name>
        <dbReference type="ChEBI" id="CHEBI:58937"/>
    </cofactor>
</comment>
<name>A0A0G0Q3R8_9BACT</name>
<evidence type="ECO:0000256" key="8">
    <source>
        <dbReference type="ARBA" id="ARBA00023014"/>
    </source>
</evidence>
<dbReference type="GO" id="GO:0030976">
    <property type="term" value="F:thiamine pyrophosphate binding"/>
    <property type="evidence" value="ECO:0007669"/>
    <property type="project" value="InterPro"/>
</dbReference>
<organism evidence="12 13">
    <name type="scientific">Candidatus Magasanikbacteria bacterium GW2011_GWA2_40_10</name>
    <dbReference type="NCBI Taxonomy" id="1619037"/>
    <lineage>
        <taxon>Bacteria</taxon>
        <taxon>Candidatus Magasanikiibacteriota</taxon>
    </lineage>
</organism>
<dbReference type="GO" id="GO:0046872">
    <property type="term" value="F:metal ion binding"/>
    <property type="evidence" value="ECO:0007669"/>
    <property type="project" value="UniProtKB-KW"/>
</dbReference>
<keyword evidence="9" id="KW-0786">Thiamine pyrophosphate</keyword>
<evidence type="ECO:0000256" key="7">
    <source>
        <dbReference type="ARBA" id="ARBA00023004"/>
    </source>
</evidence>
<dbReference type="STRING" id="1619037.UT67_C0007G0002"/>
<keyword evidence="6" id="KW-0560">Oxidoreductase</keyword>
<dbReference type="CDD" id="cd03375">
    <property type="entry name" value="TPP_OGFOR"/>
    <property type="match status" value="1"/>
</dbReference>
<evidence type="ECO:0000256" key="4">
    <source>
        <dbReference type="ARBA" id="ARBA00022723"/>
    </source>
</evidence>
<dbReference type="InterPro" id="IPR051457">
    <property type="entry name" value="2-oxoacid:Fd_oxidoreductase"/>
</dbReference>
<keyword evidence="8" id="KW-0411">Iron-sulfur</keyword>
<sequence length="285" mass="31082">MLTLEDLKTPKTCTWCPGCGNFGIWAAFKQAAVQAGWDNSNTVMTAGIGCHGHINNFTKLSSFEGLHGRSIPLAIGIKIANDGLNVFAFTGDGDCLAEGGNHFVHAARRNQDITVVLHDNALYGLTTGQTSPRSPCGFKSKSTPFGNTDEPINPLILALAAGATFIARVFSGNIAILTETIIKANKHKGFSVIQVLQPCVTFNKEFTNKFYLENIYKLDDNYNPKDKETAFVKMMEWGAKKIPVGILYQSDRPSCEGQVPVLEKSVLVASLTKKRDIKESLQSYC</sequence>
<dbReference type="PANTHER" id="PTHR48084:SF4">
    <property type="entry name" value="2-OXOGLUTARATE OXIDOREDUCTASE SUBUNIT KORB"/>
    <property type="match status" value="1"/>
</dbReference>
<evidence type="ECO:0000256" key="2">
    <source>
        <dbReference type="ARBA" id="ARBA00001964"/>
    </source>
</evidence>
<dbReference type="InterPro" id="IPR029061">
    <property type="entry name" value="THDP-binding"/>
</dbReference>
<feature type="domain" description="Pyruvate ferredoxin oxidoreductase beta subunit C-terminal" evidence="11">
    <location>
        <begin position="199"/>
        <end position="263"/>
    </location>
</feature>